<keyword evidence="4" id="KW-1185">Reference proteome</keyword>
<dbReference type="GeneID" id="83628269"/>
<dbReference type="EMBL" id="BRXE01000012">
    <property type="protein sequence ID" value="GLB82468.1"/>
    <property type="molecule type" value="Genomic_DNA"/>
</dbReference>
<dbReference type="AlphaFoldDB" id="A0A9P3Q492"/>
<accession>A0A9P3Q492</accession>
<evidence type="ECO:0000313" key="4">
    <source>
        <dbReference type="Proteomes" id="UP001064782"/>
    </source>
</evidence>
<dbReference type="Proteomes" id="UP001165663">
    <property type="component" value="Unassembled WGS sequence"/>
</dbReference>
<gene>
    <name evidence="3" type="ORF">Mkiyose1413_07520</name>
    <name evidence="2" type="ORF">SRL2020028_17240</name>
</gene>
<proteinExistence type="predicted"/>
<evidence type="ECO:0000256" key="1">
    <source>
        <dbReference type="SAM" id="MobiDB-lite"/>
    </source>
</evidence>
<dbReference type="Proteomes" id="UP001064782">
    <property type="component" value="Unassembled WGS sequence"/>
</dbReference>
<dbReference type="Pfam" id="PF13730">
    <property type="entry name" value="HTH_36"/>
    <property type="match status" value="1"/>
</dbReference>
<evidence type="ECO:0008006" key="5">
    <source>
        <dbReference type="Google" id="ProtNLM"/>
    </source>
</evidence>
<dbReference type="EMBL" id="BRZI01000003">
    <property type="protein sequence ID" value="GLD28869.1"/>
    <property type="molecule type" value="Genomic_DNA"/>
</dbReference>
<name>A0A9P3Q492_9MYCO</name>
<feature type="region of interest" description="Disordered" evidence="1">
    <location>
        <begin position="88"/>
        <end position="152"/>
    </location>
</feature>
<feature type="compositionally biased region" description="Polar residues" evidence="1">
    <location>
        <begin position="118"/>
        <end position="130"/>
    </location>
</feature>
<sequence>MSWEALAWAKDSDIAHPVAKFILVLLANKADENFSCYPSIRTLMAESGAGRSTVLRALSYLEAREFMTRRPQFHDSGARRSTRYYLNHPRAPHHSRSTDPGPPGPNSGPPSPVLTRGPSHNETGTVSSRDPTGVPNRDPLKPLTESPSEPSGSAALVLATVIDSWKLSSRAANTLLPAIESALARGWPVEDLTEHLIRHPQGAREPIRVIGRRLTEAWHGADPPVTTVPWCGECEDAHFRTITVTAADGTEAARFCPQCSPQIHRGPTSVQTSGKNVERW</sequence>
<feature type="compositionally biased region" description="Pro residues" evidence="1">
    <location>
        <begin position="100"/>
        <end position="112"/>
    </location>
</feature>
<comment type="caution">
    <text evidence="3">The sequence shown here is derived from an EMBL/GenBank/DDBJ whole genome shotgun (WGS) entry which is preliminary data.</text>
</comment>
<evidence type="ECO:0000313" key="2">
    <source>
        <dbReference type="EMBL" id="GLB82468.1"/>
    </source>
</evidence>
<dbReference type="RefSeq" id="WP_238305524.1">
    <property type="nucleotide sequence ID" value="NZ_BRXE01000012.1"/>
</dbReference>
<reference evidence="3" key="1">
    <citation type="submission" date="2022-08" db="EMBL/GenBank/DDBJ databases">
        <title>Mycobacterium kiyosense sp. nov., scotochromogenic slow-glowing species isolated from respiratory specimens.</title>
        <authorList>
            <person name="Fukano H."/>
            <person name="Kazumi Y."/>
            <person name="Sakagami N."/>
            <person name="Ato M."/>
            <person name="Mitarai S."/>
            <person name="Hoshino Y."/>
        </authorList>
    </citation>
    <scope>NUCLEOTIDE SEQUENCE</scope>
    <source>
        <strain evidence="3">1413</strain>
        <strain evidence="2">SRL2020-028</strain>
    </source>
</reference>
<evidence type="ECO:0000313" key="3">
    <source>
        <dbReference type="EMBL" id="GLD28869.1"/>
    </source>
</evidence>
<protein>
    <recommendedName>
        <fullName evidence="5">Helix-turn-helix domain-containing protein</fullName>
    </recommendedName>
</protein>
<organism evidence="3 4">
    <name type="scientific">Mycobacterium kiyosense</name>
    <dbReference type="NCBI Taxonomy" id="2871094"/>
    <lineage>
        <taxon>Bacteria</taxon>
        <taxon>Bacillati</taxon>
        <taxon>Actinomycetota</taxon>
        <taxon>Actinomycetes</taxon>
        <taxon>Mycobacteriales</taxon>
        <taxon>Mycobacteriaceae</taxon>
        <taxon>Mycobacterium</taxon>
    </lineage>
</organism>